<accession>V6HDN0</accession>
<feature type="compositionally biased region" description="Polar residues" evidence="1">
    <location>
        <begin position="32"/>
        <end position="41"/>
    </location>
</feature>
<comment type="caution">
    <text evidence="2">The sequence shown here is derived from an EMBL/GenBank/DDBJ whole genome shotgun (WGS) entry which is preliminary data.</text>
</comment>
<name>V6HDN0_9LEPT</name>
<protein>
    <submittedName>
        <fullName evidence="2">Uncharacterized protein</fullName>
    </submittedName>
</protein>
<dbReference type="Proteomes" id="UP000018719">
    <property type="component" value="Unassembled WGS sequence"/>
</dbReference>
<dbReference type="AlphaFoldDB" id="V6HDN0"/>
<sequence length="41" mass="4620">MVAREQSPLKQVTTERKSVSINRDFMEAKPTGSESGRQVQI</sequence>
<evidence type="ECO:0000313" key="3">
    <source>
        <dbReference type="Proteomes" id="UP000018719"/>
    </source>
</evidence>
<evidence type="ECO:0000313" key="2">
    <source>
        <dbReference type="EMBL" id="EQA37238.1"/>
    </source>
</evidence>
<dbReference type="STRING" id="1049790.LEP1GSC047_3537"/>
<gene>
    <name evidence="2" type="ORF">LEP1GSC047_3537</name>
</gene>
<reference evidence="2 3" key="1">
    <citation type="submission" date="2013-05" db="EMBL/GenBank/DDBJ databases">
        <authorList>
            <person name="Harkins D.M."/>
            <person name="Durkin A.S."/>
            <person name="Brinkac L.M."/>
            <person name="Haft D.H."/>
            <person name="Selengut J.D."/>
            <person name="Sanka R."/>
            <person name="DePew J."/>
            <person name="Purushe J."/>
            <person name="Hartskeerl R.A."/>
            <person name="Ahmed A."/>
            <person name="van der Linden H."/>
            <person name="Goris M.G.A."/>
            <person name="Vinetz J.M."/>
            <person name="Sutton G.G."/>
            <person name="Nierman W.C."/>
            <person name="Fouts D.E."/>
        </authorList>
    </citation>
    <scope>NUCLEOTIDE SEQUENCE [LARGE SCALE GENOMIC DNA]</scope>
    <source>
        <strain evidence="2 3">10</strain>
    </source>
</reference>
<evidence type="ECO:0000256" key="1">
    <source>
        <dbReference type="SAM" id="MobiDB-lite"/>
    </source>
</evidence>
<dbReference type="EMBL" id="AHMM02000015">
    <property type="protein sequence ID" value="EQA37238.1"/>
    <property type="molecule type" value="Genomic_DNA"/>
</dbReference>
<feature type="region of interest" description="Disordered" evidence="1">
    <location>
        <begin position="1"/>
        <end position="41"/>
    </location>
</feature>
<proteinExistence type="predicted"/>
<organism evidence="2 3">
    <name type="scientific">Leptospira inadai serovar Lyme str. 10</name>
    <dbReference type="NCBI Taxonomy" id="1049790"/>
    <lineage>
        <taxon>Bacteria</taxon>
        <taxon>Pseudomonadati</taxon>
        <taxon>Spirochaetota</taxon>
        <taxon>Spirochaetia</taxon>
        <taxon>Leptospirales</taxon>
        <taxon>Leptospiraceae</taxon>
        <taxon>Leptospira</taxon>
    </lineage>
</organism>